<evidence type="ECO:0000313" key="2">
    <source>
        <dbReference type="EMBL" id="OAQ25681.1"/>
    </source>
</evidence>
<protein>
    <submittedName>
        <fullName evidence="2">Uncharacterized protein</fullName>
    </submittedName>
</protein>
<name>A0A197JMH1_9FUNG</name>
<dbReference type="Proteomes" id="UP000078512">
    <property type="component" value="Unassembled WGS sequence"/>
</dbReference>
<dbReference type="OrthoDB" id="2426854at2759"/>
<dbReference type="EMBL" id="KV442075">
    <property type="protein sequence ID" value="OAQ25681.1"/>
    <property type="molecule type" value="Genomic_DNA"/>
</dbReference>
<evidence type="ECO:0000313" key="3">
    <source>
        <dbReference type="Proteomes" id="UP000078512"/>
    </source>
</evidence>
<proteinExistence type="predicted"/>
<reference evidence="2 3" key="1">
    <citation type="submission" date="2016-05" db="EMBL/GenBank/DDBJ databases">
        <title>Genome sequencing reveals origins of a unique bacterial endosymbiosis in the earliest lineages of terrestrial Fungi.</title>
        <authorList>
            <consortium name="DOE Joint Genome Institute"/>
            <person name="Uehling J."/>
            <person name="Gryganskyi A."/>
            <person name="Hameed K."/>
            <person name="Tschaplinski T."/>
            <person name="Misztal P."/>
            <person name="Wu S."/>
            <person name="Desiro A."/>
            <person name="Vande Pol N."/>
            <person name="Du Z.-Y."/>
            <person name="Zienkiewicz A."/>
            <person name="Zienkiewicz K."/>
            <person name="Morin E."/>
            <person name="Tisserant E."/>
            <person name="Splivallo R."/>
            <person name="Hainaut M."/>
            <person name="Henrissat B."/>
            <person name="Ohm R."/>
            <person name="Kuo A."/>
            <person name="Yan J."/>
            <person name="Lipzen A."/>
            <person name="Nolan M."/>
            <person name="Labutti K."/>
            <person name="Barry K."/>
            <person name="Goldstein A."/>
            <person name="Labbe J."/>
            <person name="Schadt C."/>
            <person name="Tuskan G."/>
            <person name="Grigoriev I."/>
            <person name="Martin F."/>
            <person name="Vilgalys R."/>
            <person name="Bonito G."/>
        </authorList>
    </citation>
    <scope>NUCLEOTIDE SEQUENCE [LARGE SCALE GENOMIC DNA]</scope>
    <source>
        <strain evidence="2 3">AG-77</strain>
    </source>
</reference>
<keyword evidence="3" id="KW-1185">Reference proteome</keyword>
<evidence type="ECO:0000256" key="1">
    <source>
        <dbReference type="SAM" id="MobiDB-lite"/>
    </source>
</evidence>
<accession>A0A197JMH1</accession>
<feature type="region of interest" description="Disordered" evidence="1">
    <location>
        <begin position="399"/>
        <end position="434"/>
    </location>
</feature>
<gene>
    <name evidence="2" type="ORF">K457DRAFT_22734</name>
</gene>
<dbReference type="AlphaFoldDB" id="A0A197JMH1"/>
<sequence length="434" mass="47876">MLATPELAPYLLALGQGTLDPIKFLMYSKYFAGDSAWANTLLQSKAEVVNKDGKDDDLSTFYIGMTRKDPIHRADKNANSSGRSPSSRIINISKLSQLVCYEWIQLARPFVDESYYRQDSISQDIKRNLIAIGGSQLANPAASGFYYPPTVRAAKDRCLLELIKEHEQVVKVKGWTLAALITKDFTGGIERRRILEPFNEDLLSLCWTSTKAANDFVDLRAFSKLNTNTIKDRFTGSADFTPPRQSDPRVDFAKSSKATTKKNLLVLRDAIAKSVKTCGLEDLVEAARQAVRAMDSALTTAGMVARNESQADSLGPEVAQKAHKAVRMIGKPRTSERHEQVAQIEGRIKDKVSRGIILTKSDRSLFLAQYGPLSAQFTDSLPKLKEDVPLYMATRSCTPHASKHTVAGKAGLHAAQKKAEQQKPHTGSCDEEPG</sequence>
<organism evidence="2 3">
    <name type="scientific">Linnemannia elongata AG-77</name>
    <dbReference type="NCBI Taxonomy" id="1314771"/>
    <lineage>
        <taxon>Eukaryota</taxon>
        <taxon>Fungi</taxon>
        <taxon>Fungi incertae sedis</taxon>
        <taxon>Mucoromycota</taxon>
        <taxon>Mortierellomycotina</taxon>
        <taxon>Mortierellomycetes</taxon>
        <taxon>Mortierellales</taxon>
        <taxon>Mortierellaceae</taxon>
        <taxon>Linnemannia</taxon>
    </lineage>
</organism>